<gene>
    <name evidence="1" type="ORF">HMPREF9699_00541</name>
</gene>
<evidence type="ECO:0000313" key="2">
    <source>
        <dbReference type="Proteomes" id="UP000006085"/>
    </source>
</evidence>
<dbReference type="EMBL" id="AGYA01000012">
    <property type="protein sequence ID" value="EKB58641.1"/>
    <property type="molecule type" value="Genomic_DNA"/>
</dbReference>
<name>K1LUL7_9FLAO</name>
<dbReference type="STRING" id="883096.HMPREF9699_00541"/>
<organism evidence="1 2">
    <name type="scientific">Bergeyella zoohelcum ATCC 43767</name>
    <dbReference type="NCBI Taxonomy" id="883096"/>
    <lineage>
        <taxon>Bacteria</taxon>
        <taxon>Pseudomonadati</taxon>
        <taxon>Bacteroidota</taxon>
        <taxon>Flavobacteriia</taxon>
        <taxon>Flavobacteriales</taxon>
        <taxon>Weeksellaceae</taxon>
        <taxon>Bergeyella</taxon>
    </lineage>
</organism>
<evidence type="ECO:0000313" key="1">
    <source>
        <dbReference type="EMBL" id="EKB58641.1"/>
    </source>
</evidence>
<dbReference type="Proteomes" id="UP000006085">
    <property type="component" value="Unassembled WGS sequence"/>
</dbReference>
<reference evidence="1 2" key="1">
    <citation type="submission" date="2012-07" db="EMBL/GenBank/DDBJ databases">
        <title>The Genome Sequence of Bergeyella zoohelcum ATCC 43767.</title>
        <authorList>
            <consortium name="The Broad Institute Genome Sequencing Platform"/>
            <person name="Earl A."/>
            <person name="Ward D."/>
            <person name="Feldgarden M."/>
            <person name="Gevers D."/>
            <person name="Huys G."/>
            <person name="Walker B."/>
            <person name="Young S.K."/>
            <person name="Zeng Q."/>
            <person name="Gargeya S."/>
            <person name="Fitzgerald M."/>
            <person name="Haas B."/>
            <person name="Abouelleil A."/>
            <person name="Alvarado L."/>
            <person name="Arachchi H.M."/>
            <person name="Berlin A.M."/>
            <person name="Chapman S.B."/>
            <person name="Goldberg J."/>
            <person name="Griggs A."/>
            <person name="Gujja S."/>
            <person name="Hansen M."/>
            <person name="Howarth C."/>
            <person name="Imamovic A."/>
            <person name="Larimer J."/>
            <person name="McCowen C."/>
            <person name="Montmayeur A."/>
            <person name="Murphy C."/>
            <person name="Neiman D."/>
            <person name="Pearson M."/>
            <person name="Priest M."/>
            <person name="Roberts A."/>
            <person name="Saif S."/>
            <person name="Shea T."/>
            <person name="Sisk P."/>
            <person name="Sykes S."/>
            <person name="Wortman J."/>
            <person name="Nusbaum C."/>
            <person name="Birren B."/>
        </authorList>
    </citation>
    <scope>NUCLEOTIDE SEQUENCE [LARGE SCALE GENOMIC DNA]</scope>
    <source>
        <strain evidence="1 2">ATCC 43767</strain>
    </source>
</reference>
<proteinExistence type="predicted"/>
<protein>
    <submittedName>
        <fullName evidence="1">Uncharacterized protein</fullName>
    </submittedName>
</protein>
<dbReference type="RefSeq" id="WP_002662214.1">
    <property type="nucleotide sequence ID" value="NZ_JH932293.1"/>
</dbReference>
<sequence length="114" mass="12619">MNDDPIQFIGRLGDPLGIWDAIGMLSEGVLNFDISIFRGKSSNAISKSVGVRSTIKQKSVKGYTYKKNIDGKFNVYEKTVKASNLSGQASAKYYKVFNSNGNYDKELISTFSFV</sequence>
<keyword evidence="2" id="KW-1185">Reference proteome</keyword>
<accession>K1LUL7</accession>
<dbReference type="HOGENOM" id="CLU_2116227_0_0_10"/>
<comment type="caution">
    <text evidence="1">The sequence shown here is derived from an EMBL/GenBank/DDBJ whole genome shotgun (WGS) entry which is preliminary data.</text>
</comment>
<dbReference type="AlphaFoldDB" id="K1LUL7"/>